<dbReference type="Proteomes" id="UP001221898">
    <property type="component" value="Unassembled WGS sequence"/>
</dbReference>
<evidence type="ECO:0000313" key="3">
    <source>
        <dbReference type="Proteomes" id="UP001221898"/>
    </source>
</evidence>
<proteinExistence type="predicted"/>
<reference evidence="2" key="1">
    <citation type="journal article" date="2023" name="Science">
        <title>Genome structures resolve the early diversification of teleost fishes.</title>
        <authorList>
            <person name="Parey E."/>
            <person name="Louis A."/>
            <person name="Montfort J."/>
            <person name="Bouchez O."/>
            <person name="Roques C."/>
            <person name="Iampietro C."/>
            <person name="Lluch J."/>
            <person name="Castinel A."/>
            <person name="Donnadieu C."/>
            <person name="Desvignes T."/>
            <person name="Floi Bucao C."/>
            <person name="Jouanno E."/>
            <person name="Wen M."/>
            <person name="Mejri S."/>
            <person name="Dirks R."/>
            <person name="Jansen H."/>
            <person name="Henkel C."/>
            <person name="Chen W.J."/>
            <person name="Zahm M."/>
            <person name="Cabau C."/>
            <person name="Klopp C."/>
            <person name="Thompson A.W."/>
            <person name="Robinson-Rechavi M."/>
            <person name="Braasch I."/>
            <person name="Lecointre G."/>
            <person name="Bobe J."/>
            <person name="Postlethwait J.H."/>
            <person name="Berthelot C."/>
            <person name="Roest Crollius H."/>
            <person name="Guiguen Y."/>
        </authorList>
    </citation>
    <scope>NUCLEOTIDE SEQUENCE</scope>
    <source>
        <strain evidence="2">NC1722</strain>
    </source>
</reference>
<gene>
    <name evidence="2" type="ORF">AAFF_G00373450</name>
</gene>
<sequence length="183" mass="19636">MPGNRGKRPGSALRVDCPPQSLYRDKNGTEPGPEHWDRTQNRHAGRAREELSAGNRCTGGSRGPSLPCCRNARCLQLFCSLFDGERNLAGTATLSQATPGPSIGGGFPTAKPRSGPRARASGKELTGKRTHPGRSRSQETRGKEGGHRNAASSGEKTTRIIIGKENKMQRDRNTNGTSSSSER</sequence>
<evidence type="ECO:0000256" key="1">
    <source>
        <dbReference type="SAM" id="MobiDB-lite"/>
    </source>
</evidence>
<feature type="compositionally biased region" description="Basic and acidic residues" evidence="1">
    <location>
        <begin position="23"/>
        <end position="51"/>
    </location>
</feature>
<comment type="caution">
    <text evidence="2">The sequence shown here is derived from an EMBL/GenBank/DDBJ whole genome shotgun (WGS) entry which is preliminary data.</text>
</comment>
<feature type="region of interest" description="Disordered" evidence="1">
    <location>
        <begin position="92"/>
        <end position="183"/>
    </location>
</feature>
<feature type="compositionally biased region" description="Polar residues" evidence="1">
    <location>
        <begin position="174"/>
        <end position="183"/>
    </location>
</feature>
<accession>A0AAD7SGG2</accession>
<feature type="compositionally biased region" description="Basic and acidic residues" evidence="1">
    <location>
        <begin position="156"/>
        <end position="173"/>
    </location>
</feature>
<feature type="compositionally biased region" description="Basic and acidic residues" evidence="1">
    <location>
        <begin position="136"/>
        <end position="147"/>
    </location>
</feature>
<keyword evidence="3" id="KW-1185">Reference proteome</keyword>
<dbReference type="EMBL" id="JAINUG010000066">
    <property type="protein sequence ID" value="KAJ8402110.1"/>
    <property type="molecule type" value="Genomic_DNA"/>
</dbReference>
<organism evidence="2 3">
    <name type="scientific">Aldrovandia affinis</name>
    <dbReference type="NCBI Taxonomy" id="143900"/>
    <lineage>
        <taxon>Eukaryota</taxon>
        <taxon>Metazoa</taxon>
        <taxon>Chordata</taxon>
        <taxon>Craniata</taxon>
        <taxon>Vertebrata</taxon>
        <taxon>Euteleostomi</taxon>
        <taxon>Actinopterygii</taxon>
        <taxon>Neopterygii</taxon>
        <taxon>Teleostei</taxon>
        <taxon>Notacanthiformes</taxon>
        <taxon>Halosauridae</taxon>
        <taxon>Aldrovandia</taxon>
    </lineage>
</organism>
<dbReference type="AlphaFoldDB" id="A0AAD7SGG2"/>
<name>A0AAD7SGG2_9TELE</name>
<protein>
    <submittedName>
        <fullName evidence="2">Uncharacterized protein</fullName>
    </submittedName>
</protein>
<evidence type="ECO:0000313" key="2">
    <source>
        <dbReference type="EMBL" id="KAJ8402110.1"/>
    </source>
</evidence>
<feature type="region of interest" description="Disordered" evidence="1">
    <location>
        <begin position="1"/>
        <end position="63"/>
    </location>
</feature>